<dbReference type="InterPro" id="IPR008271">
    <property type="entry name" value="Ser/Thr_kinase_AS"/>
</dbReference>
<feature type="domain" description="Gnk2-homologous" evidence="16">
    <location>
        <begin position="136"/>
        <end position="241"/>
    </location>
</feature>
<keyword evidence="12" id="KW-0325">Glycoprotein</keyword>
<feature type="domain" description="Gnk2-homologous" evidence="16">
    <location>
        <begin position="19"/>
        <end position="130"/>
    </location>
</feature>
<dbReference type="CDD" id="cd14066">
    <property type="entry name" value="STKc_IRAK"/>
    <property type="match status" value="1"/>
</dbReference>
<evidence type="ECO:0000259" key="15">
    <source>
        <dbReference type="PROSITE" id="PS50011"/>
    </source>
</evidence>
<evidence type="ECO:0000259" key="16">
    <source>
        <dbReference type="PROSITE" id="PS51473"/>
    </source>
</evidence>
<comment type="caution">
    <text evidence="17">The sequence shown here is derived from an EMBL/GenBank/DDBJ whole genome shotgun (WGS) entry which is preliminary data.</text>
</comment>
<keyword evidence="7" id="KW-0547">Nucleotide-binding</keyword>
<dbReference type="SMART" id="SM00220">
    <property type="entry name" value="S_TKc"/>
    <property type="match status" value="1"/>
</dbReference>
<keyword evidence="11 13" id="KW-0472">Membrane</keyword>
<evidence type="ECO:0008006" key="19">
    <source>
        <dbReference type="Google" id="ProtNLM"/>
    </source>
</evidence>
<dbReference type="InterPro" id="IPR038408">
    <property type="entry name" value="GNK2_sf"/>
</dbReference>
<evidence type="ECO:0000256" key="9">
    <source>
        <dbReference type="ARBA" id="ARBA00022840"/>
    </source>
</evidence>
<evidence type="ECO:0000256" key="7">
    <source>
        <dbReference type="ARBA" id="ARBA00022741"/>
    </source>
</evidence>
<keyword evidence="9" id="KW-0067">ATP-binding</keyword>
<dbReference type="InterPro" id="IPR001245">
    <property type="entry name" value="Ser-Thr/Tyr_kinase_cat_dom"/>
</dbReference>
<evidence type="ECO:0000256" key="1">
    <source>
        <dbReference type="ARBA" id="ARBA00004167"/>
    </source>
</evidence>
<evidence type="ECO:0000256" key="2">
    <source>
        <dbReference type="ARBA" id="ARBA00022527"/>
    </source>
</evidence>
<dbReference type="CDD" id="cd23509">
    <property type="entry name" value="Gnk2-like"/>
    <property type="match status" value="2"/>
</dbReference>
<evidence type="ECO:0000256" key="6">
    <source>
        <dbReference type="ARBA" id="ARBA00022737"/>
    </source>
</evidence>
<dbReference type="FunFam" id="1.10.510.10:FF:000129">
    <property type="entry name" value="cysteine-rich receptor-like protein kinase 10"/>
    <property type="match status" value="1"/>
</dbReference>
<dbReference type="InterPro" id="IPR000719">
    <property type="entry name" value="Prot_kinase_dom"/>
</dbReference>
<keyword evidence="2" id="KW-0723">Serine/threonine-protein kinase</keyword>
<evidence type="ECO:0000256" key="13">
    <source>
        <dbReference type="SAM" id="Phobius"/>
    </source>
</evidence>
<dbReference type="InterPro" id="IPR002902">
    <property type="entry name" value="GNK2"/>
</dbReference>
<dbReference type="Proteomes" id="UP000829196">
    <property type="component" value="Unassembled WGS sequence"/>
</dbReference>
<keyword evidence="5 14" id="KW-0732">Signal</keyword>
<evidence type="ECO:0000313" key="18">
    <source>
        <dbReference type="Proteomes" id="UP000829196"/>
    </source>
</evidence>
<dbReference type="GO" id="GO:0005524">
    <property type="term" value="F:ATP binding"/>
    <property type="evidence" value="ECO:0007669"/>
    <property type="project" value="UniProtKB-KW"/>
</dbReference>
<organism evidence="17 18">
    <name type="scientific">Dendrobium nobile</name>
    <name type="common">Orchid</name>
    <dbReference type="NCBI Taxonomy" id="94219"/>
    <lineage>
        <taxon>Eukaryota</taxon>
        <taxon>Viridiplantae</taxon>
        <taxon>Streptophyta</taxon>
        <taxon>Embryophyta</taxon>
        <taxon>Tracheophyta</taxon>
        <taxon>Spermatophyta</taxon>
        <taxon>Magnoliopsida</taxon>
        <taxon>Liliopsida</taxon>
        <taxon>Asparagales</taxon>
        <taxon>Orchidaceae</taxon>
        <taxon>Epidendroideae</taxon>
        <taxon>Malaxideae</taxon>
        <taxon>Dendrobiinae</taxon>
        <taxon>Dendrobium</taxon>
    </lineage>
</organism>
<sequence>MHLLFFFLLIFTAKTASQREAILTKCSRRLYKSSSSYEFEVRQILAKTIASTPQSPLYYSNLSMIGAFGFAQCRPDADQTTCETCLLYSSSKLAAAGGGRGNASSDDCGQSLSAAVYQDLCILRYSNMKFSFHEFEIIVGIIPNEMQPANPVDFIRRVVELMVHIAWEASMTTSTKFAVGEVEVGDAQNQKIYGMVWCAWYVSSQDCFQCLLSTVPRLPYTRRGGRLFQSSCFLRFEVYIFFDQNLLEKNDSPELSAPDVGAKNDSVSAGGKECMKKRTFLIVVILEGVALMICFAIIILLLLRKVNLSIVPIKHDANEEEEVRREKSLLLNFGIINAATSNFSEVYKLGEGGFGPVYKGILHDGLEIAVKRMSRTSVQGVVELKSEVAFLAKLQHRNLVRLLGCCVEKEEKLLVYEFLPNRSLDKHLFDPVQKVQLDWGTRYKIIEGIAQGLLYLHEDSRVRVIHCDLKASNILLDSNMNPKISDFGLAKLFGIDEAQGNTSRIAGTYGYMAPEYALRGLFSTKSDVYSYGVLVLEIITGQRNVCLDESIDSVDLLRSVWKNWKEGQALQAVDQTLGDRYLPKQALRCLQIGLLCIQEDPTQRPSMASLVVMLSSYSFMLPDPLIPTFLR</sequence>
<protein>
    <recommendedName>
        <fullName evidence="19">Cysteine-rich receptor-like protein kinase 10</fullName>
    </recommendedName>
</protein>
<keyword evidence="18" id="KW-1185">Reference proteome</keyword>
<dbReference type="PROSITE" id="PS50011">
    <property type="entry name" value="PROTEIN_KINASE_DOM"/>
    <property type="match status" value="1"/>
</dbReference>
<dbReference type="PANTHER" id="PTHR27002:SF1050">
    <property type="entry name" value="CYSTEINE-RICH RECEPTOR-LIKE PROTEIN KINASE 5"/>
    <property type="match status" value="1"/>
</dbReference>
<dbReference type="Gene3D" id="3.30.430.20">
    <property type="entry name" value="Gnk2 domain, C-X8-C-X2-C motif"/>
    <property type="match status" value="2"/>
</dbReference>
<evidence type="ECO:0000256" key="11">
    <source>
        <dbReference type="ARBA" id="ARBA00023136"/>
    </source>
</evidence>
<evidence type="ECO:0000256" key="10">
    <source>
        <dbReference type="ARBA" id="ARBA00022989"/>
    </source>
</evidence>
<dbReference type="Pfam" id="PF01657">
    <property type="entry name" value="Stress-antifung"/>
    <property type="match status" value="2"/>
</dbReference>
<feature type="signal peptide" evidence="14">
    <location>
        <begin position="1"/>
        <end position="17"/>
    </location>
</feature>
<feature type="transmembrane region" description="Helical" evidence="13">
    <location>
        <begin position="280"/>
        <end position="303"/>
    </location>
</feature>
<comment type="subcellular location">
    <subcellularLocation>
        <location evidence="1">Membrane</location>
        <topology evidence="1">Single-pass membrane protein</topology>
    </subcellularLocation>
</comment>
<name>A0A8T3B639_DENNO</name>
<evidence type="ECO:0000313" key="17">
    <source>
        <dbReference type="EMBL" id="KAI0504970.1"/>
    </source>
</evidence>
<dbReference type="GO" id="GO:0004674">
    <property type="term" value="F:protein serine/threonine kinase activity"/>
    <property type="evidence" value="ECO:0007669"/>
    <property type="project" value="UniProtKB-KW"/>
</dbReference>
<reference evidence="17" key="1">
    <citation type="journal article" date="2022" name="Front. Genet.">
        <title>Chromosome-Scale Assembly of the Dendrobium nobile Genome Provides Insights Into the Molecular Mechanism of the Biosynthesis of the Medicinal Active Ingredient of Dendrobium.</title>
        <authorList>
            <person name="Xu Q."/>
            <person name="Niu S.-C."/>
            <person name="Li K.-L."/>
            <person name="Zheng P.-J."/>
            <person name="Zhang X.-J."/>
            <person name="Jia Y."/>
            <person name="Liu Y."/>
            <person name="Niu Y.-X."/>
            <person name="Yu L.-H."/>
            <person name="Chen D.-F."/>
            <person name="Zhang G.-Q."/>
        </authorList>
    </citation>
    <scope>NUCLEOTIDE SEQUENCE</scope>
    <source>
        <tissue evidence="17">Leaf</tissue>
    </source>
</reference>
<proteinExistence type="predicted"/>
<dbReference type="GO" id="GO:0005886">
    <property type="term" value="C:plasma membrane"/>
    <property type="evidence" value="ECO:0007669"/>
    <property type="project" value="TreeGrafter"/>
</dbReference>
<dbReference type="FunFam" id="3.30.200.20:FF:000142">
    <property type="entry name" value="Cysteine-rich receptor-like protein kinase 10"/>
    <property type="match status" value="1"/>
</dbReference>
<dbReference type="SMR" id="A0A8T3B639"/>
<feature type="domain" description="Protein kinase" evidence="15">
    <location>
        <begin position="343"/>
        <end position="620"/>
    </location>
</feature>
<dbReference type="AlphaFoldDB" id="A0A8T3B639"/>
<evidence type="ECO:0000256" key="12">
    <source>
        <dbReference type="ARBA" id="ARBA00023180"/>
    </source>
</evidence>
<dbReference type="SUPFAM" id="SSF56112">
    <property type="entry name" value="Protein kinase-like (PK-like)"/>
    <property type="match status" value="1"/>
</dbReference>
<keyword evidence="6" id="KW-0677">Repeat</keyword>
<keyword evidence="3" id="KW-0808">Transferase</keyword>
<dbReference type="PROSITE" id="PS51473">
    <property type="entry name" value="GNK2"/>
    <property type="match status" value="2"/>
</dbReference>
<evidence type="ECO:0000256" key="4">
    <source>
        <dbReference type="ARBA" id="ARBA00022692"/>
    </source>
</evidence>
<dbReference type="InterPro" id="IPR011009">
    <property type="entry name" value="Kinase-like_dom_sf"/>
</dbReference>
<evidence type="ECO:0000256" key="8">
    <source>
        <dbReference type="ARBA" id="ARBA00022777"/>
    </source>
</evidence>
<dbReference type="Gene3D" id="3.30.200.20">
    <property type="entry name" value="Phosphorylase Kinase, domain 1"/>
    <property type="match status" value="1"/>
</dbReference>
<dbReference type="PANTHER" id="PTHR27002">
    <property type="entry name" value="RECEPTOR-LIKE SERINE/THREONINE-PROTEIN KINASE SD1-8"/>
    <property type="match status" value="1"/>
</dbReference>
<evidence type="ECO:0000256" key="3">
    <source>
        <dbReference type="ARBA" id="ARBA00022679"/>
    </source>
</evidence>
<dbReference type="EMBL" id="JAGYWB010000011">
    <property type="protein sequence ID" value="KAI0504970.1"/>
    <property type="molecule type" value="Genomic_DNA"/>
</dbReference>
<dbReference type="GO" id="GO:0006950">
    <property type="term" value="P:response to stress"/>
    <property type="evidence" value="ECO:0007669"/>
    <property type="project" value="UniProtKB-ARBA"/>
</dbReference>
<dbReference type="PROSITE" id="PS00108">
    <property type="entry name" value="PROTEIN_KINASE_ST"/>
    <property type="match status" value="1"/>
</dbReference>
<keyword evidence="4 13" id="KW-0812">Transmembrane</keyword>
<feature type="chain" id="PRO_5035808916" description="Cysteine-rich receptor-like protein kinase 10" evidence="14">
    <location>
        <begin position="18"/>
        <end position="631"/>
    </location>
</feature>
<dbReference type="Pfam" id="PF07714">
    <property type="entry name" value="PK_Tyr_Ser-Thr"/>
    <property type="match status" value="1"/>
</dbReference>
<dbReference type="Gene3D" id="1.10.510.10">
    <property type="entry name" value="Transferase(Phosphotransferase) domain 1"/>
    <property type="match status" value="1"/>
</dbReference>
<keyword evidence="8" id="KW-0418">Kinase</keyword>
<keyword evidence="10 13" id="KW-1133">Transmembrane helix</keyword>
<dbReference type="OrthoDB" id="4062651at2759"/>
<accession>A0A8T3B639</accession>
<gene>
    <name evidence="17" type="ORF">KFK09_015927</name>
</gene>
<evidence type="ECO:0000256" key="14">
    <source>
        <dbReference type="SAM" id="SignalP"/>
    </source>
</evidence>
<evidence type="ECO:0000256" key="5">
    <source>
        <dbReference type="ARBA" id="ARBA00022729"/>
    </source>
</evidence>